<dbReference type="GO" id="GO:0000177">
    <property type="term" value="C:cytoplasmic exosome (RNase complex)"/>
    <property type="evidence" value="ECO:0007669"/>
    <property type="project" value="TreeGrafter"/>
</dbReference>
<dbReference type="Proteomes" id="UP000018208">
    <property type="component" value="Unassembled WGS sequence"/>
</dbReference>
<keyword evidence="4" id="KW-0540">Nuclease</keyword>
<protein>
    <submittedName>
        <fullName evidence="4">Exosome complex exonuclease RRP4</fullName>
    </submittedName>
</protein>
<dbReference type="PANTHER" id="PTHR21321:SF4">
    <property type="entry name" value="EXOSOME COMPLEX COMPONENT RRP4"/>
    <property type="match status" value="1"/>
</dbReference>
<dbReference type="EMBL" id="AUWU02000001">
    <property type="protein sequence ID" value="KAH0576963.1"/>
    <property type="molecule type" value="Genomic_DNA"/>
</dbReference>
<dbReference type="GO" id="GO:0004527">
    <property type="term" value="F:exonuclease activity"/>
    <property type="evidence" value="ECO:0007669"/>
    <property type="project" value="UniProtKB-KW"/>
</dbReference>
<evidence type="ECO:0000256" key="1">
    <source>
        <dbReference type="ARBA" id="ARBA00022835"/>
    </source>
</evidence>
<dbReference type="SUPFAM" id="SSF54791">
    <property type="entry name" value="Eukaryotic type KH-domain (KH-domain type I)"/>
    <property type="match status" value="1"/>
</dbReference>
<reference evidence="5" key="2">
    <citation type="submission" date="2020-12" db="EMBL/GenBank/DDBJ databases">
        <title>New Spironucleus salmonicida genome in near-complete chromosomes.</title>
        <authorList>
            <person name="Xu F."/>
            <person name="Kurt Z."/>
            <person name="Jimenez-Gonzalez A."/>
            <person name="Astvaldsson A."/>
            <person name="Andersson J.O."/>
            <person name="Svard S.G."/>
        </authorList>
    </citation>
    <scope>NUCLEOTIDE SEQUENCE</scope>
    <source>
        <strain evidence="5">ATCC 50377</strain>
    </source>
</reference>
<dbReference type="GO" id="GO:0071038">
    <property type="term" value="P:TRAMP-dependent tRNA surveillance pathway"/>
    <property type="evidence" value="ECO:0007669"/>
    <property type="project" value="TreeGrafter"/>
</dbReference>
<dbReference type="PANTHER" id="PTHR21321">
    <property type="entry name" value="PNAS-3 RELATED"/>
    <property type="match status" value="1"/>
</dbReference>
<name>V6LFC1_9EUKA</name>
<evidence type="ECO:0000256" key="2">
    <source>
        <dbReference type="ARBA" id="ARBA00022884"/>
    </source>
</evidence>
<dbReference type="GO" id="GO:0071034">
    <property type="term" value="P:CUT catabolic process"/>
    <property type="evidence" value="ECO:0007669"/>
    <property type="project" value="TreeGrafter"/>
</dbReference>
<dbReference type="InterPro" id="IPR012340">
    <property type="entry name" value="NA-bd_OB-fold"/>
</dbReference>
<feature type="domain" description="RRP4 S1" evidence="3">
    <location>
        <begin position="63"/>
        <end position="132"/>
    </location>
</feature>
<dbReference type="InterPro" id="IPR036612">
    <property type="entry name" value="KH_dom_type_1_sf"/>
</dbReference>
<dbReference type="GO" id="GO:0034475">
    <property type="term" value="P:U4 snRNA 3'-end processing"/>
    <property type="evidence" value="ECO:0007669"/>
    <property type="project" value="TreeGrafter"/>
</dbReference>
<keyword evidence="4" id="KW-0378">Hydrolase</keyword>
<dbReference type="AlphaFoldDB" id="V6LFC1"/>
<proteinExistence type="predicted"/>
<evidence type="ECO:0000313" key="6">
    <source>
        <dbReference type="Proteomes" id="UP000018208"/>
    </source>
</evidence>
<dbReference type="GO" id="GO:0000467">
    <property type="term" value="P:exonucleolytic trimming to generate mature 3'-end of 5.8S rRNA from tricistronic rRNA transcript (SSU-rRNA, 5.8S rRNA, LSU-rRNA)"/>
    <property type="evidence" value="ECO:0007669"/>
    <property type="project" value="TreeGrafter"/>
</dbReference>
<dbReference type="GO" id="GO:0003723">
    <property type="term" value="F:RNA binding"/>
    <property type="evidence" value="ECO:0007669"/>
    <property type="project" value="UniProtKB-KW"/>
</dbReference>
<dbReference type="Pfam" id="PF21266">
    <property type="entry name" value="S1_RRP4"/>
    <property type="match status" value="1"/>
</dbReference>
<gene>
    <name evidence="4" type="ORF">SS50377_17294</name>
    <name evidence="5" type="ORF">SS50377_20311</name>
</gene>
<dbReference type="EMBL" id="KI546147">
    <property type="protein sequence ID" value="EST42993.1"/>
    <property type="molecule type" value="Genomic_DNA"/>
</dbReference>
<dbReference type="GO" id="GO:0071035">
    <property type="term" value="P:nuclear polyadenylation-dependent rRNA catabolic process"/>
    <property type="evidence" value="ECO:0007669"/>
    <property type="project" value="TreeGrafter"/>
</dbReference>
<keyword evidence="1" id="KW-0271">Exosome</keyword>
<evidence type="ECO:0000259" key="3">
    <source>
        <dbReference type="Pfam" id="PF21266"/>
    </source>
</evidence>
<sequence>MKETFRNLQINSIMPGDRLELPTNIIIGENIIQSGEYYFTQQTGVLLNEQKHYTIQHQNNYFYIPDTRDFIIGRVHSLRLGAWSIELGAVQKGSINIDSLHLPGLLRIKNSADESHQRAWLAENEVIAAEVRNIQGIQLNARSEQMGKLSHGYLVCGVSWQVASLRNVYQQDGVRVLVGRNGWIWVSGQTDFSGESNSVIDQRIQDYTDEEMLIVIRCIQRVYYTIHSNLQLTEDIIFEE</sequence>
<dbReference type="SUPFAM" id="SSF50249">
    <property type="entry name" value="Nucleic acid-binding proteins"/>
    <property type="match status" value="1"/>
</dbReference>
<evidence type="ECO:0000313" key="5">
    <source>
        <dbReference type="EMBL" id="KAH0576963.1"/>
    </source>
</evidence>
<dbReference type="Gene3D" id="2.40.50.140">
    <property type="entry name" value="Nucleic acid-binding proteins"/>
    <property type="match status" value="1"/>
</dbReference>
<dbReference type="OrthoDB" id="1650at2759"/>
<evidence type="ECO:0000313" key="4">
    <source>
        <dbReference type="EMBL" id="EST42993.1"/>
    </source>
</evidence>
<keyword evidence="6" id="KW-1185">Reference proteome</keyword>
<dbReference type="InterPro" id="IPR026699">
    <property type="entry name" value="Exosome_RNA_bind1/RRP40/RRP4"/>
</dbReference>
<organism evidence="4">
    <name type="scientific">Spironucleus salmonicida</name>
    <dbReference type="NCBI Taxonomy" id="348837"/>
    <lineage>
        <taxon>Eukaryota</taxon>
        <taxon>Metamonada</taxon>
        <taxon>Diplomonadida</taxon>
        <taxon>Hexamitidae</taxon>
        <taxon>Hexamitinae</taxon>
        <taxon>Spironucleus</taxon>
    </lineage>
</organism>
<dbReference type="GO" id="GO:0071051">
    <property type="term" value="P:poly(A)-dependent snoRNA 3'-end processing"/>
    <property type="evidence" value="ECO:0007669"/>
    <property type="project" value="TreeGrafter"/>
</dbReference>
<accession>V6LFC1</accession>
<dbReference type="VEuPathDB" id="GiardiaDB:SS50377_20311"/>
<reference evidence="4 5" key="1">
    <citation type="journal article" date="2014" name="PLoS Genet.">
        <title>The Genome of Spironucleus salmonicida Highlights a Fish Pathogen Adapted to Fluctuating Environments.</title>
        <authorList>
            <person name="Xu F."/>
            <person name="Jerlstrom-Hultqvist J."/>
            <person name="Einarsson E."/>
            <person name="Astvaldsson A."/>
            <person name="Svard S.G."/>
            <person name="Andersson J.O."/>
        </authorList>
    </citation>
    <scope>NUCLEOTIDE SEQUENCE</scope>
    <source>
        <strain evidence="5">ATCC 50377</strain>
    </source>
</reference>
<dbReference type="GO" id="GO:0000176">
    <property type="term" value="C:nuclear exosome (RNase complex)"/>
    <property type="evidence" value="ECO:0007669"/>
    <property type="project" value="TreeGrafter"/>
</dbReference>
<keyword evidence="2" id="KW-0694">RNA-binding</keyword>
<dbReference type="InterPro" id="IPR048565">
    <property type="entry name" value="S1_RRP4"/>
</dbReference>
<keyword evidence="4" id="KW-0269">Exonuclease</keyword>